<sequence>ATTATVTATIEPQAPTSLVAKHTCLAQQVTMLTNEHHQLAQEMCLATSCAADHKAHLAQLTAELDALMAANNGVAKVNTEAHHQYQDLARALNTERHTTKQALHAKDLAHFLALEALSEVEGQITTNAQTQSELFAEWQGAYNQLIKQSHQLKAEQHRVDARALVHHRAVLDFAQASLRPAAKTA</sequence>
<protein>
    <submittedName>
        <fullName evidence="1">Uncharacterized protein</fullName>
    </submittedName>
</protein>
<reference evidence="1" key="1">
    <citation type="submission" date="2022-07" db="EMBL/GenBank/DDBJ databases">
        <title>Phylogenomic reconstructions and comparative analyses of Kickxellomycotina fungi.</title>
        <authorList>
            <person name="Reynolds N.K."/>
            <person name="Stajich J.E."/>
            <person name="Barry K."/>
            <person name="Grigoriev I.V."/>
            <person name="Crous P."/>
            <person name="Smith M.E."/>
        </authorList>
    </citation>
    <scope>NUCLEOTIDE SEQUENCE</scope>
    <source>
        <strain evidence="1">RSA 567</strain>
    </source>
</reference>
<comment type="caution">
    <text evidence="1">The sequence shown here is derived from an EMBL/GenBank/DDBJ whole genome shotgun (WGS) entry which is preliminary data.</text>
</comment>
<evidence type="ECO:0000313" key="1">
    <source>
        <dbReference type="EMBL" id="KAJ1971233.1"/>
    </source>
</evidence>
<evidence type="ECO:0000313" key="2">
    <source>
        <dbReference type="Proteomes" id="UP001151582"/>
    </source>
</evidence>
<dbReference type="OrthoDB" id="10533847at2759"/>
<dbReference type="Proteomes" id="UP001151582">
    <property type="component" value="Unassembled WGS sequence"/>
</dbReference>
<proteinExistence type="predicted"/>
<gene>
    <name evidence="1" type="ORF">H4R34_005808</name>
</gene>
<feature type="non-terminal residue" evidence="1">
    <location>
        <position position="1"/>
    </location>
</feature>
<accession>A0A9W8EAD8</accession>
<organism evidence="1 2">
    <name type="scientific">Dimargaris verticillata</name>
    <dbReference type="NCBI Taxonomy" id="2761393"/>
    <lineage>
        <taxon>Eukaryota</taxon>
        <taxon>Fungi</taxon>
        <taxon>Fungi incertae sedis</taxon>
        <taxon>Zoopagomycota</taxon>
        <taxon>Kickxellomycotina</taxon>
        <taxon>Dimargaritomycetes</taxon>
        <taxon>Dimargaritales</taxon>
        <taxon>Dimargaritaceae</taxon>
        <taxon>Dimargaris</taxon>
    </lineage>
</organism>
<name>A0A9W8EAD8_9FUNG</name>
<dbReference type="AlphaFoldDB" id="A0A9W8EAD8"/>
<dbReference type="EMBL" id="JANBQB010001454">
    <property type="protein sequence ID" value="KAJ1971233.1"/>
    <property type="molecule type" value="Genomic_DNA"/>
</dbReference>
<keyword evidence="2" id="KW-1185">Reference proteome</keyword>